<dbReference type="RefSeq" id="WP_140963823.1">
    <property type="nucleotide sequence ID" value="NZ_VEVQ02000013.1"/>
</dbReference>
<dbReference type="Gene3D" id="3.10.450.50">
    <property type="match status" value="1"/>
</dbReference>
<feature type="domain" description="SnoaL-like" evidence="1">
    <location>
        <begin position="13"/>
        <end position="128"/>
    </location>
</feature>
<dbReference type="Pfam" id="PF13577">
    <property type="entry name" value="SnoaL_4"/>
    <property type="match status" value="1"/>
</dbReference>
<keyword evidence="3" id="KW-1185">Reference proteome</keyword>
<dbReference type="Proteomes" id="UP000817854">
    <property type="component" value="Unassembled WGS sequence"/>
</dbReference>
<dbReference type="SUPFAM" id="SSF54427">
    <property type="entry name" value="NTF2-like"/>
    <property type="match status" value="1"/>
</dbReference>
<dbReference type="EMBL" id="VEVQ02000013">
    <property type="protein sequence ID" value="NHN27307.1"/>
    <property type="molecule type" value="Genomic_DNA"/>
</dbReference>
<evidence type="ECO:0000313" key="3">
    <source>
        <dbReference type="Proteomes" id="UP000817854"/>
    </source>
</evidence>
<reference evidence="2" key="1">
    <citation type="submission" date="2019-05" db="EMBL/GenBank/DDBJ databases">
        <authorList>
            <person name="Lianzixin W."/>
        </authorList>
    </citation>
    <scope>NUCLEOTIDE SEQUENCE</scope>
    <source>
        <strain evidence="2">EC11</strain>
    </source>
</reference>
<accession>A0ABX0ITU8</accession>
<reference evidence="2" key="2">
    <citation type="submission" date="2020-02" db="EMBL/GenBank/DDBJ databases">
        <title>Flavobacterium profundi sp. nov., isolated from a deep-sea seamount.</title>
        <authorList>
            <person name="Zhang D.-C."/>
        </authorList>
    </citation>
    <scope>NUCLEOTIDE SEQUENCE</scope>
    <source>
        <strain evidence="2">EC11</strain>
    </source>
</reference>
<organism evidence="2 3">
    <name type="scientific">Flavobacterium jejuense</name>
    <dbReference type="NCBI Taxonomy" id="1544455"/>
    <lineage>
        <taxon>Bacteria</taxon>
        <taxon>Pseudomonadati</taxon>
        <taxon>Bacteroidota</taxon>
        <taxon>Flavobacteriia</taxon>
        <taxon>Flavobacteriales</taxon>
        <taxon>Flavobacteriaceae</taxon>
        <taxon>Flavobacterium</taxon>
    </lineage>
</organism>
<gene>
    <name evidence="2" type="ORF">FIA58_016625</name>
</gene>
<sequence length="202" mass="23443">MNNLEFKIKHSMDIQAVSQLVINERHYRDRGWCEKWKDCFADDSLVEISWFKGTGAEFVEQTRLHSVQGRHRLSPPSVQVNGDRAYVELPLAIEFRNIIGDVEADLVSYTRSQYRAIRLGGIWRIVKLTAIYERDTLTPTIPGTTLILDTESLKKYRPSYRFISYNIKNLGIEPKNDLLGEDKPEAITAFYEKEMAWLKGEQ</sequence>
<dbReference type="InterPro" id="IPR037401">
    <property type="entry name" value="SnoaL-like"/>
</dbReference>
<evidence type="ECO:0000259" key="1">
    <source>
        <dbReference type="Pfam" id="PF13577"/>
    </source>
</evidence>
<dbReference type="CDD" id="cd00531">
    <property type="entry name" value="NTF2_like"/>
    <property type="match status" value="1"/>
</dbReference>
<evidence type="ECO:0000313" key="2">
    <source>
        <dbReference type="EMBL" id="NHN27307.1"/>
    </source>
</evidence>
<name>A0ABX0ITU8_9FLAO</name>
<dbReference type="InterPro" id="IPR032710">
    <property type="entry name" value="NTF2-like_dom_sf"/>
</dbReference>
<protein>
    <submittedName>
        <fullName evidence="2">SnoaL-like domain-containing protein</fullName>
    </submittedName>
</protein>
<proteinExistence type="predicted"/>
<comment type="caution">
    <text evidence="2">The sequence shown here is derived from an EMBL/GenBank/DDBJ whole genome shotgun (WGS) entry which is preliminary data.</text>
</comment>